<evidence type="ECO:0000256" key="2">
    <source>
        <dbReference type="ARBA" id="ARBA00015365"/>
    </source>
</evidence>
<comment type="similarity">
    <text evidence="1">Belongs to the RTRAF family.</text>
</comment>
<reference evidence="4" key="2">
    <citation type="submission" date="2025-09" db="UniProtKB">
        <authorList>
            <consortium name="Ensembl"/>
        </authorList>
    </citation>
    <scope>IDENTIFICATION</scope>
</reference>
<dbReference type="AlphaFoldDB" id="A0A8C4YTQ7"/>
<proteinExistence type="inferred from homology"/>
<evidence type="ECO:0000256" key="3">
    <source>
        <dbReference type="SAM" id="MobiDB-lite"/>
    </source>
</evidence>
<dbReference type="GeneTree" id="ENSGT00390000005163"/>
<evidence type="ECO:0000313" key="5">
    <source>
        <dbReference type="Proteomes" id="UP000694546"/>
    </source>
</evidence>
<feature type="compositionally biased region" description="Polar residues" evidence="3">
    <location>
        <begin position="318"/>
        <end position="331"/>
    </location>
</feature>
<reference evidence="4" key="1">
    <citation type="submission" date="2025-08" db="UniProtKB">
        <authorList>
            <consortium name="Ensembl"/>
        </authorList>
    </citation>
    <scope>IDENTIFICATION</scope>
</reference>
<dbReference type="OMA" id="KDFPIGM"/>
<evidence type="ECO:0000313" key="4">
    <source>
        <dbReference type="Ensembl" id="ENSGMOP00000000017.2"/>
    </source>
</evidence>
<name>A0A8C4YTQ7_GADMO</name>
<dbReference type="Pfam" id="PF10036">
    <property type="entry name" value="RLL"/>
    <property type="match status" value="1"/>
</dbReference>
<feature type="compositionally biased region" description="Polar residues" evidence="3">
    <location>
        <begin position="16"/>
        <end position="37"/>
    </location>
</feature>
<sequence>MRDAFIFARVSLSGNTAGKRSQKGSLKTTEPARSTRTPHGHANCPCAPDPSSQVTENQRCLLISSPLGNNSITVRNMFRRKLTALDYHNPGGFDCKDETEYRNCIVWLEDQKIRHYKIEDRGNLRNIPGSEWPAAFQKYLQDVSSPFGEAERQEALDWLLGLAVRYEYGDNVDKYKNCPPLSTSSDKPVDPLVNLDSSSPDFKAGVTALANILKIQRHDDYLVMLKAIRILIEERLSPEAVAKSSQKKEGLPVALDKHVLGFDTGDATLNEAALILRLLHVEELRELQTRINEALVSVQAIIADPKTDHRLGKPPATETWTSSGEKCLTSR</sequence>
<keyword evidence="5" id="KW-1185">Reference proteome</keyword>
<evidence type="ECO:0000256" key="1">
    <source>
        <dbReference type="ARBA" id="ARBA00008602"/>
    </source>
</evidence>
<feature type="region of interest" description="Disordered" evidence="3">
    <location>
        <begin position="16"/>
        <end position="50"/>
    </location>
</feature>
<dbReference type="PANTHER" id="PTHR15924">
    <property type="entry name" value="CLE"/>
    <property type="match status" value="1"/>
</dbReference>
<dbReference type="Ensembl" id="ENSGMOT00000000017.2">
    <property type="protein sequence ID" value="ENSGMOP00000000017.2"/>
    <property type="gene ID" value="ENSGMOG00000029749.1"/>
</dbReference>
<protein>
    <recommendedName>
        <fullName evidence="2">RNA transcription, translation and transport factor protein</fullName>
    </recommendedName>
</protein>
<feature type="region of interest" description="Disordered" evidence="3">
    <location>
        <begin position="307"/>
        <end position="331"/>
    </location>
</feature>
<accession>A0A8C4YTQ7</accession>
<organism evidence="4 5">
    <name type="scientific">Gadus morhua</name>
    <name type="common">Atlantic cod</name>
    <dbReference type="NCBI Taxonomy" id="8049"/>
    <lineage>
        <taxon>Eukaryota</taxon>
        <taxon>Metazoa</taxon>
        <taxon>Chordata</taxon>
        <taxon>Craniata</taxon>
        <taxon>Vertebrata</taxon>
        <taxon>Euteleostomi</taxon>
        <taxon>Actinopterygii</taxon>
        <taxon>Neopterygii</taxon>
        <taxon>Teleostei</taxon>
        <taxon>Neoteleostei</taxon>
        <taxon>Acanthomorphata</taxon>
        <taxon>Zeiogadaria</taxon>
        <taxon>Gadariae</taxon>
        <taxon>Gadiformes</taxon>
        <taxon>Gadoidei</taxon>
        <taxon>Gadidae</taxon>
        <taxon>Gadus</taxon>
    </lineage>
</organism>
<dbReference type="InterPro" id="IPR019265">
    <property type="entry name" value="RTRAF"/>
</dbReference>
<dbReference type="Proteomes" id="UP000694546">
    <property type="component" value="Chromosome 7"/>
</dbReference>